<evidence type="ECO:0000256" key="6">
    <source>
        <dbReference type="PROSITE-ProRule" id="PRU01091"/>
    </source>
</evidence>
<evidence type="ECO:0000313" key="8">
    <source>
        <dbReference type="EMBL" id="MDT0444433.1"/>
    </source>
</evidence>
<gene>
    <name evidence="8" type="ORF">RM779_17775</name>
</gene>
<keyword evidence="5" id="KW-0804">Transcription</keyword>
<dbReference type="InterPro" id="IPR036388">
    <property type="entry name" value="WH-like_DNA-bd_sf"/>
</dbReference>
<keyword evidence="9" id="KW-1185">Reference proteome</keyword>
<dbReference type="Pfam" id="PF03704">
    <property type="entry name" value="BTAD"/>
    <property type="match status" value="1"/>
</dbReference>
<dbReference type="SUPFAM" id="SSF46894">
    <property type="entry name" value="C-terminal effector domain of the bipartite response regulators"/>
    <property type="match status" value="1"/>
</dbReference>
<dbReference type="Gene3D" id="1.25.40.10">
    <property type="entry name" value="Tetratricopeptide repeat domain"/>
    <property type="match status" value="1"/>
</dbReference>
<keyword evidence="3" id="KW-0805">Transcription regulation</keyword>
<evidence type="ECO:0000256" key="1">
    <source>
        <dbReference type="ARBA" id="ARBA00005820"/>
    </source>
</evidence>
<feature type="domain" description="OmpR/PhoB-type" evidence="7">
    <location>
        <begin position="1"/>
        <end position="49"/>
    </location>
</feature>
<evidence type="ECO:0000256" key="5">
    <source>
        <dbReference type="ARBA" id="ARBA00023163"/>
    </source>
</evidence>
<proteinExistence type="inferred from homology"/>
<dbReference type="Gene3D" id="1.10.10.10">
    <property type="entry name" value="Winged helix-like DNA-binding domain superfamily/Winged helix DNA-binding domain"/>
    <property type="match status" value="1"/>
</dbReference>
<evidence type="ECO:0000256" key="3">
    <source>
        <dbReference type="ARBA" id="ARBA00023015"/>
    </source>
</evidence>
<organism evidence="8 9">
    <name type="scientific">Streptomyces johnsoniae</name>
    <dbReference type="NCBI Taxonomy" id="3075532"/>
    <lineage>
        <taxon>Bacteria</taxon>
        <taxon>Bacillati</taxon>
        <taxon>Actinomycetota</taxon>
        <taxon>Actinomycetes</taxon>
        <taxon>Kitasatosporales</taxon>
        <taxon>Streptomycetaceae</taxon>
        <taxon>Streptomyces</taxon>
    </lineage>
</organism>
<accession>A0ABU2S633</accession>
<comment type="caution">
    <text evidence="8">The sequence shown here is derived from an EMBL/GenBank/DDBJ whole genome shotgun (WGS) entry which is preliminary data.</text>
</comment>
<name>A0ABU2S633_9ACTN</name>
<evidence type="ECO:0000313" key="9">
    <source>
        <dbReference type="Proteomes" id="UP001183615"/>
    </source>
</evidence>
<dbReference type="PANTHER" id="PTHR35807">
    <property type="entry name" value="TRANSCRIPTIONAL REGULATOR REDD-RELATED"/>
    <property type="match status" value="1"/>
</dbReference>
<sequence>MWRDAPPRTAATTLQVYISQLRKLLHAADPEAGRRASLTTRRPGYLLRLTPNQLDLTEFEELHGRGGEAMQRRDYEEAAALERRALALWRGPLLCDTPHGALLGSAAVRLAELRVAALERRACTARWSVNSRSSQATSHCARTYTPT</sequence>
<keyword evidence="4 6" id="KW-0238">DNA-binding</keyword>
<reference evidence="9" key="1">
    <citation type="submission" date="2023-07" db="EMBL/GenBank/DDBJ databases">
        <title>30 novel species of actinomycetes from the DSMZ collection.</title>
        <authorList>
            <person name="Nouioui I."/>
        </authorList>
    </citation>
    <scope>NUCLEOTIDE SEQUENCE [LARGE SCALE GENOMIC DNA]</scope>
    <source>
        <strain evidence="9">DSM 41886</strain>
    </source>
</reference>
<evidence type="ECO:0000259" key="7">
    <source>
        <dbReference type="PROSITE" id="PS51755"/>
    </source>
</evidence>
<dbReference type="PROSITE" id="PS51755">
    <property type="entry name" value="OMPR_PHOB"/>
    <property type="match status" value="1"/>
</dbReference>
<dbReference type="PANTHER" id="PTHR35807:SF1">
    <property type="entry name" value="TRANSCRIPTIONAL REGULATOR REDD"/>
    <property type="match status" value="1"/>
</dbReference>
<dbReference type="InterPro" id="IPR011990">
    <property type="entry name" value="TPR-like_helical_dom_sf"/>
</dbReference>
<feature type="DNA-binding region" description="OmpR/PhoB-type" evidence="6">
    <location>
        <begin position="1"/>
        <end position="49"/>
    </location>
</feature>
<dbReference type="SUPFAM" id="SSF48452">
    <property type="entry name" value="TPR-like"/>
    <property type="match status" value="1"/>
</dbReference>
<dbReference type="InterPro" id="IPR001867">
    <property type="entry name" value="OmpR/PhoB-type_DNA-bd"/>
</dbReference>
<dbReference type="InterPro" id="IPR016032">
    <property type="entry name" value="Sig_transdc_resp-reg_C-effctor"/>
</dbReference>
<protein>
    <submittedName>
        <fullName evidence="8">BTAD domain-containing putative transcriptional regulator</fullName>
    </submittedName>
</protein>
<comment type="similarity">
    <text evidence="1">Belongs to the AfsR/DnrI/RedD regulatory family.</text>
</comment>
<evidence type="ECO:0000256" key="2">
    <source>
        <dbReference type="ARBA" id="ARBA00023012"/>
    </source>
</evidence>
<dbReference type="Proteomes" id="UP001183615">
    <property type="component" value="Unassembled WGS sequence"/>
</dbReference>
<dbReference type="EMBL" id="JAVREV010000009">
    <property type="protein sequence ID" value="MDT0444433.1"/>
    <property type="molecule type" value="Genomic_DNA"/>
</dbReference>
<dbReference type="InterPro" id="IPR051677">
    <property type="entry name" value="AfsR-DnrI-RedD_regulator"/>
</dbReference>
<dbReference type="InterPro" id="IPR005158">
    <property type="entry name" value="BTAD"/>
</dbReference>
<keyword evidence="2" id="KW-0902">Two-component regulatory system</keyword>
<evidence type="ECO:0000256" key="4">
    <source>
        <dbReference type="ARBA" id="ARBA00023125"/>
    </source>
</evidence>